<dbReference type="Gene3D" id="3.40.50.300">
    <property type="entry name" value="P-loop containing nucleotide triphosphate hydrolases"/>
    <property type="match status" value="1"/>
</dbReference>
<dbReference type="InterPro" id="IPR028882">
    <property type="entry name" value="SDHAF2"/>
</dbReference>
<feature type="domain" description="HSA" evidence="15">
    <location>
        <begin position="351"/>
        <end position="427"/>
    </location>
</feature>
<dbReference type="Pfam" id="PF07529">
    <property type="entry name" value="HSA"/>
    <property type="match status" value="1"/>
</dbReference>
<evidence type="ECO:0000256" key="6">
    <source>
        <dbReference type="ARBA" id="ARBA00023128"/>
    </source>
</evidence>
<evidence type="ECO:0000256" key="2">
    <source>
        <dbReference type="ARBA" id="ARBA00022741"/>
    </source>
</evidence>
<evidence type="ECO:0000256" key="10">
    <source>
        <dbReference type="PROSITE-ProRule" id="PRU00035"/>
    </source>
</evidence>
<dbReference type="InterPro" id="IPR036714">
    <property type="entry name" value="SDH_sf"/>
</dbReference>
<keyword evidence="8" id="KW-0539">Nucleus</keyword>
<comment type="similarity">
    <text evidence="9">Belongs to the SDHAF2 family.</text>
</comment>
<evidence type="ECO:0000256" key="4">
    <source>
        <dbReference type="ARBA" id="ARBA00022840"/>
    </source>
</evidence>
<dbReference type="Pfam" id="PF00439">
    <property type="entry name" value="Bromodomain"/>
    <property type="match status" value="1"/>
</dbReference>
<evidence type="ECO:0000259" key="13">
    <source>
        <dbReference type="PROSITE" id="PS51192"/>
    </source>
</evidence>
<keyword evidence="6 9" id="KW-0496">Mitochondrion</keyword>
<dbReference type="Gene3D" id="1.20.920.10">
    <property type="entry name" value="Bromodomain-like"/>
    <property type="match status" value="1"/>
</dbReference>
<dbReference type="InterPro" id="IPR036427">
    <property type="entry name" value="Bromodomain-like_sf"/>
</dbReference>
<organism evidence="16 17">
    <name type="scientific">Gigaspora margarita</name>
    <dbReference type="NCBI Taxonomy" id="4874"/>
    <lineage>
        <taxon>Eukaryota</taxon>
        <taxon>Fungi</taxon>
        <taxon>Fungi incertae sedis</taxon>
        <taxon>Mucoromycota</taxon>
        <taxon>Glomeromycotina</taxon>
        <taxon>Glomeromycetes</taxon>
        <taxon>Diversisporales</taxon>
        <taxon>Gigasporaceae</taxon>
        <taxon>Gigaspora</taxon>
    </lineage>
</organism>
<evidence type="ECO:0000259" key="12">
    <source>
        <dbReference type="PROSITE" id="PS50014"/>
    </source>
</evidence>
<dbReference type="InterPro" id="IPR029295">
    <property type="entry name" value="SnAC"/>
</dbReference>
<evidence type="ECO:0000259" key="15">
    <source>
        <dbReference type="PROSITE" id="PS51204"/>
    </source>
</evidence>
<dbReference type="CDD" id="cd17996">
    <property type="entry name" value="DEXHc_SMARCA2_SMARCA4"/>
    <property type="match status" value="1"/>
</dbReference>
<reference evidence="16 17" key="1">
    <citation type="submission" date="2021-06" db="EMBL/GenBank/DDBJ databases">
        <authorList>
            <person name="Kallberg Y."/>
            <person name="Tangrot J."/>
            <person name="Rosling A."/>
        </authorList>
    </citation>
    <scope>NUCLEOTIDE SEQUENCE [LARGE SCALE GENOMIC DNA]</scope>
    <source>
        <strain evidence="16 17">120-4 pot B 10/14</strain>
    </source>
</reference>
<dbReference type="Pfam" id="PF00176">
    <property type="entry name" value="SNF2-rel_dom"/>
    <property type="match status" value="1"/>
</dbReference>
<proteinExistence type="inferred from homology"/>
<keyword evidence="5 10" id="KW-0103">Bromodomain</keyword>
<keyword evidence="7 9" id="KW-0143">Chaperone</keyword>
<dbReference type="SMART" id="SM01314">
    <property type="entry name" value="SnAC"/>
    <property type="match status" value="1"/>
</dbReference>
<protein>
    <recommendedName>
        <fullName evidence="9">Succinate dehydrogenase assembly factor 2, mitochondrial</fullName>
        <shortName evidence="9">SDH assembly factor 2</shortName>
        <shortName evidence="9">SDHAF2</shortName>
    </recommendedName>
</protein>
<dbReference type="PROSITE" id="PS50014">
    <property type="entry name" value="BROMODOMAIN_2"/>
    <property type="match status" value="1"/>
</dbReference>
<dbReference type="EMBL" id="CAJVQB010003825">
    <property type="protein sequence ID" value="CAG8618753.1"/>
    <property type="molecule type" value="Genomic_DNA"/>
</dbReference>
<dbReference type="Gene3D" id="1.10.150.250">
    <property type="entry name" value="Flavinator of succinate dehydrogenase"/>
    <property type="match status" value="1"/>
</dbReference>
<evidence type="ECO:0000256" key="9">
    <source>
        <dbReference type="HAMAP-Rule" id="MF_03057"/>
    </source>
</evidence>
<evidence type="ECO:0000256" key="3">
    <source>
        <dbReference type="ARBA" id="ARBA00022801"/>
    </source>
</evidence>
<feature type="compositionally biased region" description="Acidic residues" evidence="11">
    <location>
        <begin position="1207"/>
        <end position="1216"/>
    </location>
</feature>
<dbReference type="SUPFAM" id="SSF47370">
    <property type="entry name" value="Bromodomain"/>
    <property type="match status" value="1"/>
</dbReference>
<dbReference type="InterPro" id="IPR038718">
    <property type="entry name" value="SNF2-like_sf"/>
</dbReference>
<comment type="subcellular location">
    <subcellularLocation>
        <location evidence="9">Mitochondrion matrix</location>
    </subcellularLocation>
    <subcellularLocation>
        <location evidence="1">Nucleus</location>
    </subcellularLocation>
</comment>
<feature type="region of interest" description="Disordered" evidence="11">
    <location>
        <begin position="1154"/>
        <end position="1180"/>
    </location>
</feature>
<dbReference type="SMART" id="SM00297">
    <property type="entry name" value="BROMO"/>
    <property type="match status" value="1"/>
</dbReference>
<dbReference type="InterPro" id="IPR001650">
    <property type="entry name" value="Helicase_C-like"/>
</dbReference>
<dbReference type="Gene3D" id="3.40.50.10810">
    <property type="entry name" value="Tandem AAA-ATPase domain"/>
    <property type="match status" value="1"/>
</dbReference>
<dbReference type="InterPro" id="IPR014012">
    <property type="entry name" value="HSA_dom"/>
</dbReference>
<keyword evidence="3" id="KW-0378">Hydrolase</keyword>
<keyword evidence="17" id="KW-1185">Reference proteome</keyword>
<dbReference type="InterPro" id="IPR049730">
    <property type="entry name" value="SNF2/RAD54-like_C"/>
</dbReference>
<keyword evidence="4" id="KW-0067">ATP-binding</keyword>
<feature type="compositionally biased region" description="Basic residues" evidence="11">
    <location>
        <begin position="1154"/>
        <end position="1163"/>
    </location>
</feature>
<name>A0ABN7UKF2_GIGMA</name>
<dbReference type="SMART" id="SM00487">
    <property type="entry name" value="DEXDc"/>
    <property type="match status" value="1"/>
</dbReference>
<dbReference type="SUPFAM" id="SSF52540">
    <property type="entry name" value="P-loop containing nucleoside triphosphate hydrolases"/>
    <property type="match status" value="2"/>
</dbReference>
<comment type="caution">
    <text evidence="16">The sequence shown here is derived from an EMBL/GenBank/DDBJ whole genome shotgun (WGS) entry which is preliminary data.</text>
</comment>
<dbReference type="PROSITE" id="PS51192">
    <property type="entry name" value="HELICASE_ATP_BIND_1"/>
    <property type="match status" value="1"/>
</dbReference>
<gene>
    <name evidence="16" type="ORF">GMARGA_LOCUS7732</name>
</gene>
<comment type="subunit">
    <text evidence="9">Interacts with the flavoprotein subunit within the SDH catalytic dimer.</text>
</comment>
<feature type="region of interest" description="Disordered" evidence="11">
    <location>
        <begin position="1280"/>
        <end position="1312"/>
    </location>
</feature>
<dbReference type="PRINTS" id="PR00503">
    <property type="entry name" value="BROMODOMAIN"/>
</dbReference>
<keyword evidence="2" id="KW-0547">Nucleotide-binding</keyword>
<dbReference type="CDD" id="cd18793">
    <property type="entry name" value="SF2_C_SNF"/>
    <property type="match status" value="1"/>
</dbReference>
<evidence type="ECO:0000256" key="5">
    <source>
        <dbReference type="ARBA" id="ARBA00023117"/>
    </source>
</evidence>
<evidence type="ECO:0000256" key="7">
    <source>
        <dbReference type="ARBA" id="ARBA00023186"/>
    </source>
</evidence>
<dbReference type="InterPro" id="IPR000330">
    <property type="entry name" value="SNF2_N"/>
</dbReference>
<evidence type="ECO:0000256" key="8">
    <source>
        <dbReference type="ARBA" id="ARBA00023242"/>
    </source>
</evidence>
<dbReference type="Gene3D" id="1.20.5.170">
    <property type="match status" value="1"/>
</dbReference>
<dbReference type="InterPro" id="IPR001487">
    <property type="entry name" value="Bromodomain"/>
</dbReference>
<evidence type="ECO:0000313" key="16">
    <source>
        <dbReference type="EMBL" id="CAG8618753.1"/>
    </source>
</evidence>
<dbReference type="InterPro" id="IPR027417">
    <property type="entry name" value="P-loop_NTPase"/>
</dbReference>
<evidence type="ECO:0000313" key="17">
    <source>
        <dbReference type="Proteomes" id="UP000789901"/>
    </source>
</evidence>
<evidence type="ECO:0000256" key="11">
    <source>
        <dbReference type="SAM" id="MobiDB-lite"/>
    </source>
</evidence>
<dbReference type="HAMAP" id="MF_03057">
    <property type="entry name" value="SDHAF2"/>
    <property type="match status" value="1"/>
</dbReference>
<evidence type="ECO:0000256" key="1">
    <source>
        <dbReference type="ARBA" id="ARBA00004123"/>
    </source>
</evidence>
<dbReference type="Proteomes" id="UP000789901">
    <property type="component" value="Unassembled WGS sequence"/>
</dbReference>
<dbReference type="PROSITE" id="PS51194">
    <property type="entry name" value="HELICASE_CTER"/>
    <property type="match status" value="1"/>
</dbReference>
<dbReference type="PROSITE" id="PS51204">
    <property type="entry name" value="HSA"/>
    <property type="match status" value="1"/>
</dbReference>
<accession>A0ABN7UKF2</accession>
<sequence length="1471" mass="170635">MVFRNILSKNFQKRLHGSLQPITRPHETIEQKRARLLYQSRKRGILETDLLLSTFAKKFLDKFTEFELKEYDELLNIPDWDIYEFATGKKPTPERWVKSPLFQKLKQHVNNEGKSNSISELSVSLRQLIGDKLSREKLNGIINILHQMKAQGVTETNNPECASALNYLRSLQLDLNNRSNTKTPRTEEQIRRLKCQKYAFALLANDLPVPSHVFIGMMSSAQVENFLATQALEPSLRFPIKIFVDDSQESICIPYIPTPEQVSGLQKSVFDHEQEIRNRVNKRIEDLEMLPSNLANDPFTIGHDDDVNNTTLRQEILQYSNYRKPEPIRSMTAYRRKVAVPVRDWPTTEKAERERVQARLRRVRDSRLEYINAIYLHGQEIRYAHDMKYEKRIKMGRTVLNFHSNIQKQAQKEKERVSKERINALKNNDEEAYLKLIDEEKDTRITHLLRQTDTYLESLTQAVIDQQNHHRRLNKGKGKLVDSTDHTVTASSITATEDEDNIIETMDGKKIDYYAVAHRVQEKVEQPSILIGGLLKDYQIKGLQWMVSLYNNHLNGILADEMGLGKTIQTISLITYLIEKKKQNGPFLIIVPLSTMTNWQMEFEKWAPMVSERLCIYKGTPTERKALQRKYLRCLDFYVFLTTYEYIIKDKTVLSKPRWLYCIIDEGHRMKNVNSRLSLVLSKEYNFRYRLILTGTPLQNNLPELWSLLNFVLPKIFNSVSSFEEWFNTPFANAGGQDKIALNEEESLLVIRRLHKVLRPFLLRRLKKDVESELPDKVERVIKVKLSALQIKLYHQMQKHGALFVNKGEKGKTGIKGLNNTIIQLRKICCHPFVFKEVETDINTTNDETMLIRVSGKFEFLDRILPKLLQSKHRVLIFFQMTAIMDIMEDYLHWRQYKFLRLDGNIKAEERTRLLKDFNAPDSPYFIFLLSTRAGGLGLNLQSADTVIIFDSDWNPHQDLQAQDRAHRIGQTNEVRILRLISQNSIEETVLARAQYKLDIDGKVIQAGKFDQKSTPQEREAYLRSLVEGSNVEGNDVDEHEELDDDEINVILARNDDELSLFKQIDIQRIRGEEVEWRKKGNVGPVPNRLIQENELPDVYLREYETLPDTGVEYGRGQRQRKEVIYDDGLTEDQFLNAVENNEDLEGLIAKKQLRRQARKKRRDATNTEESSPHPNELDEMLDSIPTASASGVMKRITLKRTVGDLEADETEETQDADASVDTNATPRVSRRKSRKLSYSIKEQSFPGQKRIRKPDMIVDSEEAAATVVEALTELSVIPNQKKKGRRRKFDSVEGDNESSSSIKRKNKGRKIDSIEVGIEPSTLAKKKGKGRKIDEIIDEDTQDVLKLKHKKPSKEETPLKAIFTECLDYIENLTEEEDGVIRKRAALFIELPSRKKYPYYYQQIEHPIAINLIRQKISRDEYSSAEQFKNDVYLMFDNARTFNIEGSQVYSDAEMMQAGFDAKFTALCGN</sequence>
<feature type="domain" description="Helicase C-terminal" evidence="14">
    <location>
        <begin position="860"/>
        <end position="1022"/>
    </location>
</feature>
<comment type="function">
    <text evidence="9">Plays an essential role in the assembly of succinate dehydrogenase (SDH), an enzyme complex (also referred to as respiratory complex II) that is a component of both the tricarboxylic acid (TCA) cycle and the mitochondrial electron transport chain, and which couples the oxidation of succinate to fumarate with the reduction of ubiquinone (coenzyme Q) to ubiquinol. Required for flavinylation (covalent attachment of FAD) of the flavoprotein subunit of the SDH catalytic dimer.</text>
</comment>
<dbReference type="InterPro" id="IPR014001">
    <property type="entry name" value="Helicase_ATP-bd"/>
</dbReference>
<feature type="domain" description="Helicase ATP-binding" evidence="13">
    <location>
        <begin position="547"/>
        <end position="715"/>
    </location>
</feature>
<dbReference type="PANTHER" id="PTHR10799">
    <property type="entry name" value="SNF2/RAD54 HELICASE FAMILY"/>
    <property type="match status" value="1"/>
</dbReference>
<dbReference type="Pfam" id="PF03937">
    <property type="entry name" value="Sdh5"/>
    <property type="match status" value="1"/>
</dbReference>
<dbReference type="Pfam" id="PF14619">
    <property type="entry name" value="SnAC"/>
    <property type="match status" value="1"/>
</dbReference>
<dbReference type="InterPro" id="IPR005631">
    <property type="entry name" value="SDH"/>
</dbReference>
<feature type="region of interest" description="Disordered" evidence="11">
    <location>
        <begin position="1207"/>
        <end position="1242"/>
    </location>
</feature>
<dbReference type="Pfam" id="PF00271">
    <property type="entry name" value="Helicase_C"/>
    <property type="match status" value="1"/>
</dbReference>
<dbReference type="SUPFAM" id="SSF109910">
    <property type="entry name" value="YgfY-like"/>
    <property type="match status" value="1"/>
</dbReference>
<feature type="domain" description="Bromo" evidence="12">
    <location>
        <begin position="1381"/>
        <end position="1451"/>
    </location>
</feature>
<evidence type="ECO:0000259" key="14">
    <source>
        <dbReference type="PROSITE" id="PS51194"/>
    </source>
</evidence>
<dbReference type="SMART" id="SM00490">
    <property type="entry name" value="HELICc"/>
    <property type="match status" value="1"/>
</dbReference>